<proteinExistence type="predicted"/>
<organism evidence="1 2">
    <name type="scientific">Paramuricea clavata</name>
    <name type="common">Red gorgonian</name>
    <name type="synonym">Violescent sea-whip</name>
    <dbReference type="NCBI Taxonomy" id="317549"/>
    <lineage>
        <taxon>Eukaryota</taxon>
        <taxon>Metazoa</taxon>
        <taxon>Cnidaria</taxon>
        <taxon>Anthozoa</taxon>
        <taxon>Octocorallia</taxon>
        <taxon>Malacalcyonacea</taxon>
        <taxon>Plexauridae</taxon>
        <taxon>Paramuricea</taxon>
    </lineage>
</organism>
<accession>A0A6S7G3F7</accession>
<comment type="caution">
    <text evidence="1">The sequence shown here is derived from an EMBL/GenBank/DDBJ whole genome shotgun (WGS) entry which is preliminary data.</text>
</comment>
<reference evidence="1" key="1">
    <citation type="submission" date="2020-04" db="EMBL/GenBank/DDBJ databases">
        <authorList>
            <person name="Alioto T."/>
            <person name="Alioto T."/>
            <person name="Gomez Garrido J."/>
        </authorList>
    </citation>
    <scope>NUCLEOTIDE SEQUENCE</scope>
    <source>
        <strain evidence="1">A484AB</strain>
    </source>
</reference>
<dbReference type="Proteomes" id="UP001152795">
    <property type="component" value="Unassembled WGS sequence"/>
</dbReference>
<evidence type="ECO:0000313" key="1">
    <source>
        <dbReference type="EMBL" id="CAB3983369.1"/>
    </source>
</evidence>
<gene>
    <name evidence="1" type="ORF">PACLA_8A007322</name>
</gene>
<protein>
    <submittedName>
        <fullName evidence="1">Uncharacterized protein</fullName>
    </submittedName>
</protein>
<name>A0A6S7G3F7_PARCT</name>
<evidence type="ECO:0000313" key="2">
    <source>
        <dbReference type="Proteomes" id="UP001152795"/>
    </source>
</evidence>
<dbReference type="OrthoDB" id="5979482at2759"/>
<dbReference type="EMBL" id="CACRXK020000604">
    <property type="protein sequence ID" value="CAB3983369.1"/>
    <property type="molecule type" value="Genomic_DNA"/>
</dbReference>
<dbReference type="AlphaFoldDB" id="A0A6S7G3F7"/>
<keyword evidence="2" id="KW-1185">Reference proteome</keyword>
<sequence length="252" mass="28352">MAICVRWPFVQRLHKHQKELKMADTRTETGGGVDEVLDFLKGRGISEPLILTNFENEKMDVAAVSSATHECLTDLGLHAKGDIFALKPFCHCRQLTFTNVDNEDRGLTDEDIKMSTSDNEEIIIESGSENDDEVLMHPVFDSGTTLIGSSEERQNLMEEQDQLFQESLDNDRHSMIVLDSMQAVYDWVGSCALHPEHFNLSQCQGQMIMPSDPIANVANCTLYMEVSMSPVQVREQQEVLASENDILPDTTR</sequence>